<comment type="caution">
    <text evidence="13">The sequence shown here is derived from an EMBL/GenBank/DDBJ whole genome shotgun (WGS) entry which is preliminary data.</text>
</comment>
<keyword evidence="6" id="KW-0645">Protease</keyword>
<keyword evidence="8 10" id="KW-1133">Transmembrane helix</keyword>
<keyword evidence="6" id="KW-0788">Thiol protease</keyword>
<keyword evidence="5" id="KW-0547">Nucleotide-binding</keyword>
<dbReference type="PANTHER" id="PTHR43394:SF1">
    <property type="entry name" value="ATP-BINDING CASSETTE SUB-FAMILY B MEMBER 10, MITOCHONDRIAL"/>
    <property type="match status" value="1"/>
</dbReference>
<dbReference type="GO" id="GO:0016887">
    <property type="term" value="F:ATP hydrolysis activity"/>
    <property type="evidence" value="ECO:0007669"/>
    <property type="project" value="InterPro"/>
</dbReference>
<evidence type="ECO:0000256" key="4">
    <source>
        <dbReference type="ARBA" id="ARBA00022692"/>
    </source>
</evidence>
<evidence type="ECO:0000256" key="10">
    <source>
        <dbReference type="SAM" id="Phobius"/>
    </source>
</evidence>
<sequence length="583" mass="65924">MSNIKENKEIYIRLFKLLKPYFKKISLIFVCIIASAGINMLIPLLSKQIMDNGLLAKNFTVVVKFSILTLAIVLIEQAIGLLETKYFSYVNSLFQYSLLKGAFKHLQRLKLQYFNNTNFSEIMGNIGMDVGNISRVCDKGTFIIISQVFRIIGGLIGLLLIDWRLTLVVLFVAPARYFIVNSLAKKRKAMFKEFLEYNRDFSSWYGDTISGIKEIKLSGIDRIKTGEFIKKQRKIVKMNIKMAFLDKFNEYSESVVFQGISSALYILGAYMAFRNELTIGGLFAFLTYSAYVIGPISAILNIGYNFSNIIPSAKRFFEFLDMETEIEVKRETNARAIDNEVPGDITFENVSFSYKEGEQILNKINLNIKAGEKIAVIGANGSGKSTLINLLLRFYKPQEGKILLDGTDINDIKLRDYRGLISVVSQDLYLFNTTIEKNISIGSKADNTVINKAAVRSGAYDFIKDMPLKYKSEVGRNGSRLSGGQRQKIAMARAFARQSKILILDEATANYDVESEAYVNKMLTTDFKDSTVLVISHKPDILTKVDKIWLVHAGSIQEYLSFGDLKNNSLVYKELLVEEKRVG</sequence>
<reference evidence="13 14" key="1">
    <citation type="journal article" date="2013" name="Genome Announc.">
        <title>Draft Genome Sequence of the Cellulolytic, Mesophilic, Anaerobic Bacterium Clostridium termitidis Strain CT1112 (DSM 5398).</title>
        <authorList>
            <person name="Lal S."/>
            <person name="Ramachandran U."/>
            <person name="Zhang X."/>
            <person name="Munir R."/>
            <person name="Sparling R."/>
            <person name="Levin D.B."/>
        </authorList>
    </citation>
    <scope>NUCLEOTIDE SEQUENCE [LARGE SCALE GENOMIC DNA]</scope>
    <source>
        <strain evidence="13 14">CT1112</strain>
    </source>
</reference>
<dbReference type="SMART" id="SM00382">
    <property type="entry name" value="AAA"/>
    <property type="match status" value="1"/>
</dbReference>
<dbReference type="Pfam" id="PF00005">
    <property type="entry name" value="ABC_tran"/>
    <property type="match status" value="1"/>
</dbReference>
<dbReference type="InterPro" id="IPR036640">
    <property type="entry name" value="ABC1_TM_sf"/>
</dbReference>
<evidence type="ECO:0000313" key="13">
    <source>
        <dbReference type="EMBL" id="EMS70167.1"/>
    </source>
</evidence>
<dbReference type="GO" id="GO:0005886">
    <property type="term" value="C:plasma membrane"/>
    <property type="evidence" value="ECO:0007669"/>
    <property type="project" value="UniProtKB-SubCell"/>
</dbReference>
<accession>S0FGI5</accession>
<feature type="transmembrane region" description="Helical" evidence="10">
    <location>
        <begin position="62"/>
        <end position="82"/>
    </location>
</feature>
<keyword evidence="9 10" id="KW-0472">Membrane</keyword>
<dbReference type="CDD" id="cd07346">
    <property type="entry name" value="ABC_6TM_exporters"/>
    <property type="match status" value="1"/>
</dbReference>
<dbReference type="STRING" id="1195236.CTER_4138"/>
<dbReference type="InterPro" id="IPR003439">
    <property type="entry name" value="ABC_transporter-like_ATP-bd"/>
</dbReference>
<dbReference type="Pfam" id="PF00664">
    <property type="entry name" value="ABC_membrane"/>
    <property type="match status" value="1"/>
</dbReference>
<evidence type="ECO:0000259" key="12">
    <source>
        <dbReference type="PROSITE" id="PS50929"/>
    </source>
</evidence>
<dbReference type="PANTHER" id="PTHR43394">
    <property type="entry name" value="ATP-DEPENDENT PERMEASE MDL1, MITOCHONDRIAL"/>
    <property type="match status" value="1"/>
</dbReference>
<evidence type="ECO:0000256" key="6">
    <source>
        <dbReference type="ARBA" id="ARBA00022807"/>
    </source>
</evidence>
<dbReference type="GO" id="GO:0015421">
    <property type="term" value="F:ABC-type oligopeptide transporter activity"/>
    <property type="evidence" value="ECO:0007669"/>
    <property type="project" value="TreeGrafter"/>
</dbReference>
<evidence type="ECO:0000256" key="2">
    <source>
        <dbReference type="ARBA" id="ARBA00022448"/>
    </source>
</evidence>
<feature type="transmembrane region" description="Helical" evidence="10">
    <location>
        <begin position="279"/>
        <end position="304"/>
    </location>
</feature>
<dbReference type="InterPro" id="IPR039421">
    <property type="entry name" value="Type_1_exporter"/>
</dbReference>
<feature type="transmembrane region" description="Helical" evidence="10">
    <location>
        <begin position="142"/>
        <end position="161"/>
    </location>
</feature>
<keyword evidence="7 13" id="KW-0067">ATP-binding</keyword>
<keyword evidence="3" id="KW-1003">Cell membrane</keyword>
<evidence type="ECO:0000256" key="1">
    <source>
        <dbReference type="ARBA" id="ARBA00004651"/>
    </source>
</evidence>
<dbReference type="InterPro" id="IPR003593">
    <property type="entry name" value="AAA+_ATPase"/>
</dbReference>
<evidence type="ECO:0000313" key="14">
    <source>
        <dbReference type="Proteomes" id="UP000014155"/>
    </source>
</evidence>
<evidence type="ECO:0000256" key="3">
    <source>
        <dbReference type="ARBA" id="ARBA00022475"/>
    </source>
</evidence>
<dbReference type="InterPro" id="IPR011527">
    <property type="entry name" value="ABC1_TM_dom"/>
</dbReference>
<feature type="transmembrane region" description="Helical" evidence="10">
    <location>
        <begin position="167"/>
        <end position="184"/>
    </location>
</feature>
<evidence type="ECO:0000256" key="8">
    <source>
        <dbReference type="ARBA" id="ARBA00022989"/>
    </source>
</evidence>
<keyword evidence="14" id="KW-1185">Reference proteome</keyword>
<dbReference type="eggNOG" id="COG1132">
    <property type="taxonomic scope" value="Bacteria"/>
</dbReference>
<evidence type="ECO:0000259" key="11">
    <source>
        <dbReference type="PROSITE" id="PS50893"/>
    </source>
</evidence>
<dbReference type="AlphaFoldDB" id="S0FGI5"/>
<feature type="transmembrane region" description="Helical" evidence="10">
    <location>
        <begin position="21"/>
        <end position="42"/>
    </location>
</feature>
<keyword evidence="4 10" id="KW-0812">Transmembrane</keyword>
<dbReference type="Gene3D" id="1.20.1560.10">
    <property type="entry name" value="ABC transporter type 1, transmembrane domain"/>
    <property type="match status" value="1"/>
</dbReference>
<keyword evidence="2" id="KW-0813">Transport</keyword>
<evidence type="ECO:0000256" key="5">
    <source>
        <dbReference type="ARBA" id="ARBA00022741"/>
    </source>
</evidence>
<protein>
    <submittedName>
        <fullName evidence="13">ABC transporter ATP-binding protein/permease</fullName>
    </submittedName>
</protein>
<dbReference type="InterPro" id="IPR017871">
    <property type="entry name" value="ABC_transporter-like_CS"/>
</dbReference>
<dbReference type="FunFam" id="3.40.50.300:FF:000299">
    <property type="entry name" value="ABC transporter ATP-binding protein/permease"/>
    <property type="match status" value="1"/>
</dbReference>
<keyword evidence="6" id="KW-0378">Hydrolase</keyword>
<feature type="domain" description="ABC transmembrane type-1" evidence="12">
    <location>
        <begin position="27"/>
        <end position="308"/>
    </location>
</feature>
<organism evidence="13 14">
    <name type="scientific">Ruminiclostridium cellobioparum subsp. termitidis CT1112</name>
    <dbReference type="NCBI Taxonomy" id="1195236"/>
    <lineage>
        <taxon>Bacteria</taxon>
        <taxon>Bacillati</taxon>
        <taxon>Bacillota</taxon>
        <taxon>Clostridia</taxon>
        <taxon>Eubacteriales</taxon>
        <taxon>Oscillospiraceae</taxon>
        <taxon>Ruminiclostridium</taxon>
    </lineage>
</organism>
<dbReference type="PROSITE" id="PS00211">
    <property type="entry name" value="ABC_TRANSPORTER_1"/>
    <property type="match status" value="1"/>
</dbReference>
<dbReference type="GO" id="GO:0005524">
    <property type="term" value="F:ATP binding"/>
    <property type="evidence" value="ECO:0007669"/>
    <property type="project" value="UniProtKB-KW"/>
</dbReference>
<dbReference type="RefSeq" id="WP_004628979.1">
    <property type="nucleotide sequence ID" value="NZ_AORV01000059.1"/>
</dbReference>
<gene>
    <name evidence="13" type="ORF">CTER_4138</name>
</gene>
<dbReference type="Gene3D" id="3.40.50.300">
    <property type="entry name" value="P-loop containing nucleotide triphosphate hydrolases"/>
    <property type="match status" value="1"/>
</dbReference>
<comment type="subcellular location">
    <subcellularLocation>
        <location evidence="1">Cell membrane</location>
        <topology evidence="1">Multi-pass membrane protein</topology>
    </subcellularLocation>
</comment>
<name>S0FGI5_RUMCE</name>
<evidence type="ECO:0000256" key="7">
    <source>
        <dbReference type="ARBA" id="ARBA00022840"/>
    </source>
</evidence>
<dbReference type="EMBL" id="AORV01000059">
    <property type="protein sequence ID" value="EMS70167.1"/>
    <property type="molecule type" value="Genomic_DNA"/>
</dbReference>
<proteinExistence type="predicted"/>
<dbReference type="Proteomes" id="UP000014155">
    <property type="component" value="Unassembled WGS sequence"/>
</dbReference>
<dbReference type="PROSITE" id="PS50893">
    <property type="entry name" value="ABC_TRANSPORTER_2"/>
    <property type="match status" value="1"/>
</dbReference>
<dbReference type="PATRIC" id="fig|1195236.3.peg.4356"/>
<dbReference type="SUPFAM" id="SSF90123">
    <property type="entry name" value="ABC transporter transmembrane region"/>
    <property type="match status" value="1"/>
</dbReference>
<dbReference type="PROSITE" id="PS50929">
    <property type="entry name" value="ABC_TM1F"/>
    <property type="match status" value="1"/>
</dbReference>
<feature type="transmembrane region" description="Helical" evidence="10">
    <location>
        <begin position="255"/>
        <end position="273"/>
    </location>
</feature>
<feature type="domain" description="ABC transporter" evidence="11">
    <location>
        <begin position="345"/>
        <end position="578"/>
    </location>
</feature>
<evidence type="ECO:0000256" key="9">
    <source>
        <dbReference type="ARBA" id="ARBA00023136"/>
    </source>
</evidence>
<dbReference type="SUPFAM" id="SSF52540">
    <property type="entry name" value="P-loop containing nucleoside triphosphate hydrolases"/>
    <property type="match status" value="1"/>
</dbReference>
<dbReference type="GO" id="GO:0008234">
    <property type="term" value="F:cysteine-type peptidase activity"/>
    <property type="evidence" value="ECO:0007669"/>
    <property type="project" value="UniProtKB-KW"/>
</dbReference>
<dbReference type="InterPro" id="IPR027417">
    <property type="entry name" value="P-loop_NTPase"/>
</dbReference>